<evidence type="ECO:0000259" key="3">
    <source>
        <dbReference type="Pfam" id="PF02397"/>
    </source>
</evidence>
<dbReference type="EC" id="2.7.8.-" evidence="4"/>
<keyword evidence="2" id="KW-0812">Transmembrane</keyword>
<comment type="caution">
    <text evidence="4">The sequence shown here is derived from an EMBL/GenBank/DDBJ whole genome shotgun (WGS) entry which is preliminary data.</text>
</comment>
<organism evidence="4 5">
    <name type="scientific">Splendidivirga corallicola</name>
    <dbReference type="NCBI Taxonomy" id="3051826"/>
    <lineage>
        <taxon>Bacteria</taxon>
        <taxon>Pseudomonadati</taxon>
        <taxon>Bacteroidota</taxon>
        <taxon>Cytophagia</taxon>
        <taxon>Cytophagales</taxon>
        <taxon>Splendidivirgaceae</taxon>
        <taxon>Splendidivirga</taxon>
    </lineage>
</organism>
<dbReference type="Pfam" id="PF02397">
    <property type="entry name" value="Bac_transf"/>
    <property type="match status" value="1"/>
</dbReference>
<evidence type="ECO:0000256" key="2">
    <source>
        <dbReference type="SAM" id="Phobius"/>
    </source>
</evidence>
<protein>
    <submittedName>
        <fullName evidence="4">Sugar transferase</fullName>
        <ecNumber evidence="4">2.7.8.-</ecNumber>
    </submittedName>
</protein>
<evidence type="ECO:0000313" key="5">
    <source>
        <dbReference type="Proteomes" id="UP001172082"/>
    </source>
</evidence>
<name>A0ABT8KX76_9BACT</name>
<feature type="transmembrane region" description="Helical" evidence="2">
    <location>
        <begin position="6"/>
        <end position="29"/>
    </location>
</feature>
<dbReference type="PANTHER" id="PTHR30576">
    <property type="entry name" value="COLANIC BIOSYNTHESIS UDP-GLUCOSE LIPID CARRIER TRANSFERASE"/>
    <property type="match status" value="1"/>
</dbReference>
<accession>A0ABT8KX76</accession>
<keyword evidence="2" id="KW-1133">Transmembrane helix</keyword>
<evidence type="ECO:0000313" key="4">
    <source>
        <dbReference type="EMBL" id="MDN5205374.1"/>
    </source>
</evidence>
<feature type="domain" description="Bacterial sugar transferase" evidence="3">
    <location>
        <begin position="3"/>
        <end position="195"/>
    </location>
</feature>
<dbReference type="InterPro" id="IPR003362">
    <property type="entry name" value="Bact_transf"/>
</dbReference>
<dbReference type="Proteomes" id="UP001172082">
    <property type="component" value="Unassembled WGS sequence"/>
</dbReference>
<keyword evidence="5" id="KW-1185">Reference proteome</keyword>
<proteinExistence type="inferred from homology"/>
<gene>
    <name evidence="4" type="ORF">QQ008_28575</name>
</gene>
<dbReference type="EMBL" id="JAUJEA010000018">
    <property type="protein sequence ID" value="MDN5205374.1"/>
    <property type="molecule type" value="Genomic_DNA"/>
</dbReference>
<keyword evidence="4" id="KW-0808">Transferase</keyword>
<reference evidence="4" key="1">
    <citation type="submission" date="2023-06" db="EMBL/GenBank/DDBJ databases">
        <title>Genomic of Parafulvivirga corallium.</title>
        <authorList>
            <person name="Wang G."/>
        </authorList>
    </citation>
    <scope>NUCLEOTIDE SEQUENCE</scope>
    <source>
        <strain evidence="4">BMA10</strain>
    </source>
</reference>
<dbReference type="PANTHER" id="PTHR30576:SF20">
    <property type="entry name" value="QUINOVOSAMINEPHOSPHOTRANSFERAE-RELATED"/>
    <property type="match status" value="1"/>
</dbReference>
<sequence length="196" mass="22893">MLKRLFDIIFSTIGLLILSPVFLIFSILIKLDSKGPIFYLQTRVGKQGKDFKLFKFRTMRVDSDKKGLLTVGHRDNRITKVGYYLRKYKVDEFPQFLNILIGDMSFVGPRPEVRRYVDLYDEHQQKVLDVKPGLTDYASIEYVNENELLKSAKDPEQLYINEIMPAKLNINLRYIANRSFFQDIKILFLTAKAIVS</sequence>
<keyword evidence="2" id="KW-0472">Membrane</keyword>
<dbReference type="GO" id="GO:0016740">
    <property type="term" value="F:transferase activity"/>
    <property type="evidence" value="ECO:0007669"/>
    <property type="project" value="UniProtKB-KW"/>
</dbReference>
<comment type="similarity">
    <text evidence="1">Belongs to the bacterial sugar transferase family.</text>
</comment>
<dbReference type="RefSeq" id="WP_346755395.1">
    <property type="nucleotide sequence ID" value="NZ_JAUJEA010000018.1"/>
</dbReference>
<evidence type="ECO:0000256" key="1">
    <source>
        <dbReference type="ARBA" id="ARBA00006464"/>
    </source>
</evidence>